<dbReference type="GO" id="GO:0005524">
    <property type="term" value="F:ATP binding"/>
    <property type="evidence" value="ECO:0007669"/>
    <property type="project" value="UniProtKB-KW"/>
</dbReference>
<dbReference type="GO" id="GO:0009443">
    <property type="term" value="P:pyridoxal 5'-phosphate salvage"/>
    <property type="evidence" value="ECO:0007669"/>
    <property type="project" value="InterPro"/>
</dbReference>
<reference evidence="7 8" key="1">
    <citation type="submission" date="2016-10" db="EMBL/GenBank/DDBJ databases">
        <authorList>
            <person name="de Groot N.N."/>
        </authorList>
    </citation>
    <scope>NUCLEOTIDE SEQUENCE [LARGE SCALE GENOMIC DNA]</scope>
    <source>
        <strain evidence="7 8">DSM 15230</strain>
    </source>
</reference>
<dbReference type="NCBIfam" id="NF005491">
    <property type="entry name" value="PRK07105.1"/>
    <property type="match status" value="1"/>
</dbReference>
<name>A0A1G5VRQ6_9FIRM</name>
<dbReference type="SUPFAM" id="SSF53613">
    <property type="entry name" value="Ribokinase-like"/>
    <property type="match status" value="1"/>
</dbReference>
<dbReference type="CDD" id="cd01173">
    <property type="entry name" value="pyridoxal_pyridoxamine_kinase"/>
    <property type="match status" value="1"/>
</dbReference>
<dbReference type="GeneID" id="87755820"/>
<sequence length="285" mass="31424">MRIPKVLAIHDISCAGRASLTVILPVLAACGIEAIPLPTAVLSNHLAFSHVSSLDFTPYMQSFMDAWDRNGISFDGIYSGYLASPEQVYVVKEAIKRYGGRIPVMIDPAMADHGRFYSGQNTEMVEHMRHLIRRAHVIKPNYTEACFLAGVSCDKNVIPDEGRIDYLLDYLGQSTERVIITSIPRGHDTYCNISLDKRTGEKEIVSFPYIPFTTYGTGDIFSSIVMAGTLKNIPLAQTMRIATAFLQKAIEATAKAGTSPLEGILFENMLPELTEIMERAVAGNE</sequence>
<dbReference type="STRING" id="209880.SAMN02910343_00790"/>
<dbReference type="AlphaFoldDB" id="A0A1G5VRQ6"/>
<dbReference type="OrthoDB" id="9800808at2"/>
<evidence type="ECO:0000256" key="2">
    <source>
        <dbReference type="ARBA" id="ARBA00022679"/>
    </source>
</evidence>
<dbReference type="GO" id="GO:0008478">
    <property type="term" value="F:pyridoxal kinase activity"/>
    <property type="evidence" value="ECO:0007669"/>
    <property type="project" value="UniProtKB-EC"/>
</dbReference>
<evidence type="ECO:0000256" key="5">
    <source>
        <dbReference type="ARBA" id="ARBA00022840"/>
    </source>
</evidence>
<evidence type="ECO:0000313" key="7">
    <source>
        <dbReference type="EMBL" id="SDA47725.1"/>
    </source>
</evidence>
<proteinExistence type="predicted"/>
<keyword evidence="2" id="KW-0808">Transferase</keyword>
<gene>
    <name evidence="7" type="ORF">SAMN02910343_00790</name>
</gene>
<evidence type="ECO:0000259" key="6">
    <source>
        <dbReference type="Pfam" id="PF08543"/>
    </source>
</evidence>
<dbReference type="GO" id="GO:0005829">
    <property type="term" value="C:cytosol"/>
    <property type="evidence" value="ECO:0007669"/>
    <property type="project" value="TreeGrafter"/>
</dbReference>
<dbReference type="PANTHER" id="PTHR10534:SF2">
    <property type="entry name" value="PYRIDOXAL KINASE"/>
    <property type="match status" value="1"/>
</dbReference>
<evidence type="ECO:0000256" key="3">
    <source>
        <dbReference type="ARBA" id="ARBA00022741"/>
    </source>
</evidence>
<feature type="domain" description="Pyridoxamine kinase/Phosphomethylpyrimidine kinase" evidence="6">
    <location>
        <begin position="71"/>
        <end position="258"/>
    </location>
</feature>
<dbReference type="PROSITE" id="PS51257">
    <property type="entry name" value="PROKAR_LIPOPROTEIN"/>
    <property type="match status" value="1"/>
</dbReference>
<dbReference type="InterPro" id="IPR029056">
    <property type="entry name" value="Ribokinase-like"/>
</dbReference>
<dbReference type="RefSeq" id="WP_091364072.1">
    <property type="nucleotide sequence ID" value="NZ_FMXA01000008.1"/>
</dbReference>
<evidence type="ECO:0000256" key="4">
    <source>
        <dbReference type="ARBA" id="ARBA00022777"/>
    </source>
</evidence>
<accession>A0A1G5VRQ6</accession>
<keyword evidence="5" id="KW-0067">ATP-binding</keyword>
<dbReference type="Gene3D" id="3.40.1190.20">
    <property type="match status" value="1"/>
</dbReference>
<dbReference type="InterPro" id="IPR013749">
    <property type="entry name" value="PM/HMP-P_kinase-1"/>
</dbReference>
<dbReference type="InterPro" id="IPR004625">
    <property type="entry name" value="PyrdxlKinase"/>
</dbReference>
<protein>
    <recommendedName>
        <fullName evidence="1">pyridoxal kinase</fullName>
        <ecNumber evidence="1">2.7.1.35</ecNumber>
    </recommendedName>
</protein>
<organism evidence="7 8">
    <name type="scientific">Allisonella histaminiformans</name>
    <dbReference type="NCBI Taxonomy" id="209880"/>
    <lineage>
        <taxon>Bacteria</taxon>
        <taxon>Bacillati</taxon>
        <taxon>Bacillota</taxon>
        <taxon>Negativicutes</taxon>
        <taxon>Veillonellales</taxon>
        <taxon>Veillonellaceae</taxon>
        <taxon>Allisonella</taxon>
    </lineage>
</organism>
<dbReference type="Pfam" id="PF08543">
    <property type="entry name" value="Phos_pyr_kin"/>
    <property type="match status" value="1"/>
</dbReference>
<evidence type="ECO:0000256" key="1">
    <source>
        <dbReference type="ARBA" id="ARBA00012104"/>
    </source>
</evidence>
<dbReference type="PANTHER" id="PTHR10534">
    <property type="entry name" value="PYRIDOXAL KINASE"/>
    <property type="match status" value="1"/>
</dbReference>
<dbReference type="EC" id="2.7.1.35" evidence="1"/>
<dbReference type="EMBL" id="FMXA01000008">
    <property type="protein sequence ID" value="SDA47725.1"/>
    <property type="molecule type" value="Genomic_DNA"/>
</dbReference>
<keyword evidence="3" id="KW-0547">Nucleotide-binding</keyword>
<keyword evidence="4 7" id="KW-0418">Kinase</keyword>
<keyword evidence="8" id="KW-1185">Reference proteome</keyword>
<evidence type="ECO:0000313" key="8">
    <source>
        <dbReference type="Proteomes" id="UP000199689"/>
    </source>
</evidence>
<dbReference type="Proteomes" id="UP000199689">
    <property type="component" value="Unassembled WGS sequence"/>
</dbReference>